<dbReference type="Gene3D" id="3.30.710.10">
    <property type="entry name" value="Potassium Channel Kv1.1, Chain A"/>
    <property type="match status" value="1"/>
</dbReference>
<dbReference type="SMART" id="SM00225">
    <property type="entry name" value="BTB"/>
    <property type="match status" value="1"/>
</dbReference>
<dbReference type="CDD" id="cd18298">
    <property type="entry name" value="BTB_POZ_RCBTB1_2"/>
    <property type="match status" value="1"/>
</dbReference>
<evidence type="ECO:0000256" key="2">
    <source>
        <dbReference type="PROSITE-ProRule" id="PRU00235"/>
    </source>
</evidence>
<evidence type="ECO:0000313" key="4">
    <source>
        <dbReference type="EMBL" id="KYN16239.1"/>
    </source>
</evidence>
<evidence type="ECO:0000259" key="3">
    <source>
        <dbReference type="PROSITE" id="PS50097"/>
    </source>
</evidence>
<dbReference type="Pfam" id="PF25390">
    <property type="entry name" value="WD40_RLD"/>
    <property type="match status" value="1"/>
</dbReference>
<dbReference type="PROSITE" id="PS50012">
    <property type="entry name" value="RCC1_3"/>
    <property type="match status" value="4"/>
</dbReference>
<dbReference type="EMBL" id="KQ980392">
    <property type="protein sequence ID" value="KYN16239.1"/>
    <property type="molecule type" value="Genomic_DNA"/>
</dbReference>
<dbReference type="CDD" id="cd18498">
    <property type="entry name" value="BACK_RCBTB1_2"/>
    <property type="match status" value="1"/>
</dbReference>
<dbReference type="Gene3D" id="2.130.10.30">
    <property type="entry name" value="Regulator of chromosome condensation 1/beta-lactamase-inhibitor protein II"/>
    <property type="match status" value="2"/>
</dbReference>
<dbReference type="KEGG" id="tcz:108764341"/>
<dbReference type="InterPro" id="IPR051625">
    <property type="entry name" value="Signaling_Regulatory_Domain"/>
</dbReference>
<dbReference type="InterPro" id="IPR000210">
    <property type="entry name" value="BTB/POZ_dom"/>
</dbReference>
<dbReference type="InterPro" id="IPR000408">
    <property type="entry name" value="Reg_chr_condens"/>
</dbReference>
<sequence length="547" mass="61050">MCAQCISDLRNWPIFSSLEPDFISQIHMVLVYGELGRDTLMVMRNKMVYAMGNNINGCLGTGDTNFTLYPRQVEALCKKNIKTFAYGNKSQVLALTKEGEVYSWGYNIYGELGHGTCDSVITLVPTLVSTLVPTLGNSVDSRRIVDIACGSHHSVALTEFGDVYVWGQNKFGQVGNGNNINQSTPRLLDSIHLEYPMKKVVCISCGDAFTMAVVENGEVFAWGNNSIGQLGLGDDEDRTRPCRLDLLKGTVIAKVACGSEHTLALTDEGNLYSWGGNDYGQLGFDEKEIYEPVMVVHKMGKVSDIAAVHCQNISIAIGEEGYVYIWGNCRGQKITIPTATTFSNMYDALACYGSPSVMHKPLILYSDEEPSVLECLENSFDDEDTSDLTIQVEGQSIFVHKAILKIRCSYFRNMFQHDWAENNRSVIKLDQFSYVVYKTFLKYLYTGMINLPMEKAIELLNLADSYCESNLKKHCVQIIKQGISVSNVAYLYSVAVQYNEEELEGFCIRFAINHMTAVTQTESFANLDENTLRTFIIKTGRAGVFKM</sequence>
<dbReference type="PROSITE" id="PS00626">
    <property type="entry name" value="RCC1_2"/>
    <property type="match status" value="2"/>
</dbReference>
<dbReference type="PANTHER" id="PTHR22872">
    <property type="entry name" value="BTK-BINDING PROTEIN-RELATED"/>
    <property type="match status" value="1"/>
</dbReference>
<accession>A0A151J2L4</accession>
<name>A0A151J2L4_9HYME</name>
<proteinExistence type="predicted"/>
<dbReference type="PANTHER" id="PTHR22872:SF10">
    <property type="entry name" value="ULTRAVIOLET-B RECEPTOR UVR8"/>
    <property type="match status" value="1"/>
</dbReference>
<dbReference type="Pfam" id="PF00651">
    <property type="entry name" value="BTB"/>
    <property type="match status" value="1"/>
</dbReference>
<dbReference type="Proteomes" id="UP000078492">
    <property type="component" value="Unassembled WGS sequence"/>
</dbReference>
<organism evidence="4 5">
    <name type="scientific">Trachymyrmex cornetzi</name>
    <dbReference type="NCBI Taxonomy" id="471704"/>
    <lineage>
        <taxon>Eukaryota</taxon>
        <taxon>Metazoa</taxon>
        <taxon>Ecdysozoa</taxon>
        <taxon>Arthropoda</taxon>
        <taxon>Hexapoda</taxon>
        <taxon>Insecta</taxon>
        <taxon>Pterygota</taxon>
        <taxon>Neoptera</taxon>
        <taxon>Endopterygota</taxon>
        <taxon>Hymenoptera</taxon>
        <taxon>Apocrita</taxon>
        <taxon>Aculeata</taxon>
        <taxon>Formicoidea</taxon>
        <taxon>Formicidae</taxon>
        <taxon>Myrmicinae</taxon>
        <taxon>Trachymyrmex</taxon>
    </lineage>
</organism>
<protein>
    <submittedName>
        <fullName evidence="4">RCC1 and BTB domain-containing protein 1</fullName>
    </submittedName>
</protein>
<evidence type="ECO:0000313" key="5">
    <source>
        <dbReference type="Proteomes" id="UP000078492"/>
    </source>
</evidence>
<dbReference type="InterPro" id="IPR009091">
    <property type="entry name" value="RCC1/BLIP-II"/>
</dbReference>
<dbReference type="AlphaFoldDB" id="A0A151J2L4"/>
<dbReference type="STRING" id="471704.A0A151J2L4"/>
<dbReference type="InterPro" id="IPR058923">
    <property type="entry name" value="RCC1-like_dom"/>
</dbReference>
<keyword evidence="5" id="KW-1185">Reference proteome</keyword>
<gene>
    <name evidence="4" type="ORF">ALC57_11509</name>
</gene>
<feature type="domain" description="BTB" evidence="3">
    <location>
        <begin position="386"/>
        <end position="453"/>
    </location>
</feature>
<feature type="repeat" description="RCC1" evidence="2">
    <location>
        <begin position="269"/>
        <end position="318"/>
    </location>
</feature>
<evidence type="ECO:0000256" key="1">
    <source>
        <dbReference type="ARBA" id="ARBA00022737"/>
    </source>
</evidence>
<dbReference type="PRINTS" id="PR00633">
    <property type="entry name" value="RCCNDNSATION"/>
</dbReference>
<dbReference type="PROSITE" id="PS50097">
    <property type="entry name" value="BTB"/>
    <property type="match status" value="1"/>
</dbReference>
<feature type="repeat" description="RCC1" evidence="2">
    <location>
        <begin position="217"/>
        <end position="268"/>
    </location>
</feature>
<dbReference type="OrthoDB" id="5981550at2759"/>
<keyword evidence="1" id="KW-0677">Repeat</keyword>
<feature type="repeat" description="RCC1" evidence="2">
    <location>
        <begin position="161"/>
        <end position="216"/>
    </location>
</feature>
<feature type="repeat" description="RCC1" evidence="2">
    <location>
        <begin position="99"/>
        <end position="160"/>
    </location>
</feature>
<reference evidence="4 5" key="1">
    <citation type="submission" date="2015-09" db="EMBL/GenBank/DDBJ databases">
        <title>Trachymyrmex cornetzi WGS genome.</title>
        <authorList>
            <person name="Nygaard S."/>
            <person name="Hu H."/>
            <person name="Boomsma J."/>
            <person name="Zhang G."/>
        </authorList>
    </citation>
    <scope>NUCLEOTIDE SEQUENCE [LARGE SCALE GENOMIC DNA]</scope>
    <source>
        <strain evidence="4">Tcor2-1</strain>
        <tissue evidence="4">Whole body</tissue>
    </source>
</reference>
<dbReference type="InterPro" id="IPR011333">
    <property type="entry name" value="SKP1/BTB/POZ_sf"/>
</dbReference>
<dbReference type="SUPFAM" id="SSF54695">
    <property type="entry name" value="POZ domain"/>
    <property type="match status" value="1"/>
</dbReference>
<dbReference type="SUPFAM" id="SSF50985">
    <property type="entry name" value="RCC1/BLIP-II"/>
    <property type="match status" value="1"/>
</dbReference>